<evidence type="ECO:0000256" key="7">
    <source>
        <dbReference type="ARBA" id="ARBA00023237"/>
    </source>
</evidence>
<evidence type="ECO:0000313" key="13">
    <source>
        <dbReference type="EMBL" id="RAN33984.1"/>
    </source>
</evidence>
<evidence type="ECO:0000256" key="4">
    <source>
        <dbReference type="ARBA" id="ARBA00022692"/>
    </source>
</evidence>
<dbReference type="InterPro" id="IPR037066">
    <property type="entry name" value="Plug_dom_sf"/>
</dbReference>
<evidence type="ECO:0000259" key="12">
    <source>
        <dbReference type="Pfam" id="PF07715"/>
    </source>
</evidence>
<sequence length="1042" mass="110739">MKSRLLTTSVFAGAVFAAAAYMPAVAQDADDDVVQITSETADEEAVQERILVTGSRLAGSNYAEISPVTTVGAEQIDLSGSLSVESLLNDLPQVIPGNTVTSNNAGGEDFATIDLRGLGATRTLVLINGERVPPSSVSGAVDLNTIPAGLIERVDVVTGGASAVYGSDAISGVVNFILKDDYEGGEITVRRGATTDGQLAGSEIVTGLFGGNFDDGRGNATMFVQYSNQDGVLQREFDYSRVSAALMYGYDYDTGYMNGAYVVDTLGEFTNAYDKIIGDGALPVIYGGGSGTPPWGTIALGATNAANGLSTNPATSGAFASVDHDCNPDTPNITVDSASSLSFDANGNLSPLLGAGYVVGNPNACTMPLRESGSSRYNYAPDNYIYLPSERTGIYSTLTYDLTDTIEMKALLSYQQSETQVQLAATPVTGIAVSPTSAAIVGADGIIGTADDPHPDLSAALLSRTDPTADFSMAWRSLALGPRTAEYKNHSLLGRLSFNGDLSERYDWNLSFGYGKVNFDSIQRNNTNTVALAQGLAGCDNVDPLFLLPNCVDVDIFGPNTTTPAMQDFLRTDIQTQNTLEQTAISGFIRGDVFELPAGWLTGVVGLEYRSQDVRRVNDDAQRRGEIAGFNAAQNIAGNIDVYEAYTEVGVPLVSDQTFVDDLSLELGYRVSDYSSVGTVESYKYGINYAPTDWIRARAIFNKAVRAPSADETFRSGDQGFPRYTDPCNSTRTGGNADLLAFCTTDGNISSGFVPGSFAPTFGQVNTQVQAFSFGAEDLEAEEAETITAGFVVEPDFLPVGRLRGSFDYVNIKLDNAIVTRGADTVLSSCYNNLGATPQSALDCAQIVRSPLTGQIVSVNTGLQNSAGTTEITGYDIQIDYNFDLDEVFAGAPGSFSLTNLTTITDEYLDAGDNYAGQTLGGVSGSFPDYKLYTTLGYRLDDWYFQVSHAYIPALSQSLFWYGTEEDNGVPKAPEYSNFDFAFSWNVTDSFSVSGAINNVTDELPPQTITGVLGGGQGNVDANEYAGWVVGRTYSIGAKFKF</sequence>
<feature type="domain" description="TonB-dependent receptor-like beta-barrel" evidence="11">
    <location>
        <begin position="465"/>
        <end position="739"/>
    </location>
</feature>
<evidence type="ECO:0000256" key="5">
    <source>
        <dbReference type="ARBA" id="ARBA00023077"/>
    </source>
</evidence>
<dbReference type="Gene3D" id="2.170.130.10">
    <property type="entry name" value="TonB-dependent receptor, plug domain"/>
    <property type="match status" value="1"/>
</dbReference>
<evidence type="ECO:0000256" key="1">
    <source>
        <dbReference type="ARBA" id="ARBA00004571"/>
    </source>
</evidence>
<dbReference type="SUPFAM" id="SSF56935">
    <property type="entry name" value="Porins"/>
    <property type="match status" value="1"/>
</dbReference>
<dbReference type="PANTHER" id="PTHR47234:SF2">
    <property type="entry name" value="TONB-DEPENDENT RECEPTOR"/>
    <property type="match status" value="1"/>
</dbReference>
<feature type="chain" id="PRO_5032654961" description="TonB-dependent receptor" evidence="10">
    <location>
        <begin position="27"/>
        <end position="1042"/>
    </location>
</feature>
<dbReference type="InterPro" id="IPR039426">
    <property type="entry name" value="TonB-dep_rcpt-like"/>
</dbReference>
<keyword evidence="14" id="KW-1185">Reference proteome</keyword>
<evidence type="ECO:0000256" key="6">
    <source>
        <dbReference type="ARBA" id="ARBA00023136"/>
    </source>
</evidence>
<proteinExistence type="inferred from homology"/>
<dbReference type="InterPro" id="IPR012910">
    <property type="entry name" value="Plug_dom"/>
</dbReference>
<dbReference type="GO" id="GO:0009279">
    <property type="term" value="C:cell outer membrane"/>
    <property type="evidence" value="ECO:0007669"/>
    <property type="project" value="UniProtKB-SubCell"/>
</dbReference>
<protein>
    <recommendedName>
        <fullName evidence="15">TonB-dependent receptor</fullName>
    </recommendedName>
</protein>
<keyword evidence="10" id="KW-0732">Signal</keyword>
<evidence type="ECO:0008006" key="15">
    <source>
        <dbReference type="Google" id="ProtNLM"/>
    </source>
</evidence>
<comment type="similarity">
    <text evidence="8 9">Belongs to the TonB-dependent receptor family.</text>
</comment>
<dbReference type="Proteomes" id="UP000249123">
    <property type="component" value="Unassembled WGS sequence"/>
</dbReference>
<evidence type="ECO:0000259" key="11">
    <source>
        <dbReference type="Pfam" id="PF00593"/>
    </source>
</evidence>
<evidence type="ECO:0000256" key="10">
    <source>
        <dbReference type="SAM" id="SignalP"/>
    </source>
</evidence>
<dbReference type="Pfam" id="PF07715">
    <property type="entry name" value="Plug"/>
    <property type="match status" value="1"/>
</dbReference>
<name>A0A8B2PPV0_9PROT</name>
<evidence type="ECO:0000256" key="3">
    <source>
        <dbReference type="ARBA" id="ARBA00022452"/>
    </source>
</evidence>
<accession>A0A8B2PPV0</accession>
<dbReference type="EMBL" id="AWFB01000015">
    <property type="protein sequence ID" value="RAN33984.1"/>
    <property type="molecule type" value="Genomic_DNA"/>
</dbReference>
<keyword evidence="6 8" id="KW-0472">Membrane</keyword>
<evidence type="ECO:0000256" key="2">
    <source>
        <dbReference type="ARBA" id="ARBA00022448"/>
    </source>
</evidence>
<dbReference type="InterPro" id="IPR000531">
    <property type="entry name" value="Beta-barrel_TonB"/>
</dbReference>
<dbReference type="Pfam" id="PF00593">
    <property type="entry name" value="TonB_dep_Rec_b-barrel"/>
    <property type="match status" value="2"/>
</dbReference>
<keyword evidence="5 9" id="KW-0798">TonB box</keyword>
<organism evidence="13 14">
    <name type="scientific">Hyphomonas pacifica</name>
    <dbReference type="NCBI Taxonomy" id="1280941"/>
    <lineage>
        <taxon>Bacteria</taxon>
        <taxon>Pseudomonadati</taxon>
        <taxon>Pseudomonadota</taxon>
        <taxon>Alphaproteobacteria</taxon>
        <taxon>Hyphomonadales</taxon>
        <taxon>Hyphomonadaceae</taxon>
        <taxon>Hyphomonas</taxon>
    </lineage>
</organism>
<feature type="domain" description="TonB-dependent receptor-like beta-barrel" evidence="11">
    <location>
        <begin position="747"/>
        <end position="1000"/>
    </location>
</feature>
<comment type="subcellular location">
    <subcellularLocation>
        <location evidence="1 8">Cell outer membrane</location>
        <topology evidence="1 8">Multi-pass membrane protein</topology>
    </subcellularLocation>
</comment>
<keyword evidence="7 8" id="KW-0998">Cell outer membrane</keyword>
<feature type="signal peptide" evidence="10">
    <location>
        <begin position="1"/>
        <end position="26"/>
    </location>
</feature>
<evidence type="ECO:0000256" key="9">
    <source>
        <dbReference type="RuleBase" id="RU003357"/>
    </source>
</evidence>
<evidence type="ECO:0000313" key="14">
    <source>
        <dbReference type="Proteomes" id="UP000249123"/>
    </source>
</evidence>
<keyword evidence="2 8" id="KW-0813">Transport</keyword>
<feature type="domain" description="TonB-dependent receptor plug" evidence="12">
    <location>
        <begin position="66"/>
        <end position="173"/>
    </location>
</feature>
<dbReference type="InterPro" id="IPR036942">
    <property type="entry name" value="Beta-barrel_TonB_sf"/>
</dbReference>
<keyword evidence="3 8" id="KW-1134">Transmembrane beta strand</keyword>
<keyword evidence="4 8" id="KW-0812">Transmembrane</keyword>
<dbReference type="Gene3D" id="2.40.170.20">
    <property type="entry name" value="TonB-dependent receptor, beta-barrel domain"/>
    <property type="match status" value="2"/>
</dbReference>
<dbReference type="PROSITE" id="PS52016">
    <property type="entry name" value="TONB_DEPENDENT_REC_3"/>
    <property type="match status" value="1"/>
</dbReference>
<dbReference type="PANTHER" id="PTHR47234">
    <property type="match status" value="1"/>
</dbReference>
<reference evidence="13 14" key="1">
    <citation type="submission" date="2013-04" db="EMBL/GenBank/DDBJ databases">
        <title>Hyphomonas sp. T24B3 Genome Sequencing.</title>
        <authorList>
            <person name="Lai Q."/>
            <person name="Shao Z."/>
        </authorList>
    </citation>
    <scope>NUCLEOTIDE SEQUENCE [LARGE SCALE GENOMIC DNA]</scope>
    <source>
        <strain evidence="13 14">T24B3</strain>
    </source>
</reference>
<gene>
    <name evidence="13" type="ORF">HY3_11830</name>
</gene>
<evidence type="ECO:0000256" key="8">
    <source>
        <dbReference type="PROSITE-ProRule" id="PRU01360"/>
    </source>
</evidence>
<dbReference type="AlphaFoldDB" id="A0A8B2PPV0"/>
<comment type="caution">
    <text evidence="13">The sequence shown here is derived from an EMBL/GenBank/DDBJ whole genome shotgun (WGS) entry which is preliminary data.</text>
</comment>